<protein>
    <submittedName>
        <fullName evidence="2">Uncharacterized protein</fullName>
    </submittedName>
</protein>
<feature type="compositionally biased region" description="Basic and acidic residues" evidence="1">
    <location>
        <begin position="11"/>
        <end position="23"/>
    </location>
</feature>
<evidence type="ECO:0000256" key="1">
    <source>
        <dbReference type="SAM" id="MobiDB-lite"/>
    </source>
</evidence>
<evidence type="ECO:0000313" key="3">
    <source>
        <dbReference type="Proteomes" id="UP000324222"/>
    </source>
</evidence>
<reference evidence="2 3" key="1">
    <citation type="submission" date="2019-05" db="EMBL/GenBank/DDBJ databases">
        <title>Another draft genome of Portunus trituberculatus and its Hox gene families provides insights of decapod evolution.</title>
        <authorList>
            <person name="Jeong J.-H."/>
            <person name="Song I."/>
            <person name="Kim S."/>
            <person name="Choi T."/>
            <person name="Kim D."/>
            <person name="Ryu S."/>
            <person name="Kim W."/>
        </authorList>
    </citation>
    <scope>NUCLEOTIDE SEQUENCE [LARGE SCALE GENOMIC DNA]</scope>
    <source>
        <tissue evidence="2">Muscle</tissue>
    </source>
</reference>
<evidence type="ECO:0000313" key="2">
    <source>
        <dbReference type="EMBL" id="MPC73375.1"/>
    </source>
</evidence>
<name>A0A5B7HUB9_PORTR</name>
<dbReference type="Proteomes" id="UP000324222">
    <property type="component" value="Unassembled WGS sequence"/>
</dbReference>
<keyword evidence="3" id="KW-1185">Reference proteome</keyword>
<dbReference type="EMBL" id="VSRR010036670">
    <property type="protein sequence ID" value="MPC73375.1"/>
    <property type="molecule type" value="Genomic_DNA"/>
</dbReference>
<gene>
    <name evidence="2" type="ORF">E2C01_067701</name>
</gene>
<sequence>MRLARLMGHRTHGDAERHEDMGRGHFMGRGRKGMQGNVNMDVGFE</sequence>
<organism evidence="2 3">
    <name type="scientific">Portunus trituberculatus</name>
    <name type="common">Swimming crab</name>
    <name type="synonym">Neptunus trituberculatus</name>
    <dbReference type="NCBI Taxonomy" id="210409"/>
    <lineage>
        <taxon>Eukaryota</taxon>
        <taxon>Metazoa</taxon>
        <taxon>Ecdysozoa</taxon>
        <taxon>Arthropoda</taxon>
        <taxon>Crustacea</taxon>
        <taxon>Multicrustacea</taxon>
        <taxon>Malacostraca</taxon>
        <taxon>Eumalacostraca</taxon>
        <taxon>Eucarida</taxon>
        <taxon>Decapoda</taxon>
        <taxon>Pleocyemata</taxon>
        <taxon>Brachyura</taxon>
        <taxon>Eubrachyura</taxon>
        <taxon>Portunoidea</taxon>
        <taxon>Portunidae</taxon>
        <taxon>Portuninae</taxon>
        <taxon>Portunus</taxon>
    </lineage>
</organism>
<accession>A0A5B7HUB9</accession>
<feature type="region of interest" description="Disordered" evidence="1">
    <location>
        <begin position="1"/>
        <end position="45"/>
    </location>
</feature>
<dbReference type="AlphaFoldDB" id="A0A5B7HUB9"/>
<proteinExistence type="predicted"/>
<comment type="caution">
    <text evidence="2">The sequence shown here is derived from an EMBL/GenBank/DDBJ whole genome shotgun (WGS) entry which is preliminary data.</text>
</comment>